<name>A0A8H5LSU6_9AGAR</name>
<evidence type="ECO:0000256" key="4">
    <source>
        <dbReference type="ARBA" id="ARBA00023002"/>
    </source>
</evidence>
<sequence length="217" mass="23589">MEWIDCIMISMHLGTCRGFKGIVVKAAQYCDFPTSSSMNNEVHPILIIGAGPVGLTMAILLRMQGIPIRLIETKTEYTTSSRGTAAQIRELELLSFIGVLDEVIEHSTEPYNMRLYSSDGITPLKDFQWSSSIDNDPTVPYTTLRTISQADLEAALRARLHSVGGKVELSTSLVNLVQLDNGVEAEISYTNGLDGEHTSTTSVFSFVVAADGAKGKS</sequence>
<comment type="caution">
    <text evidence="7">The sequence shown here is derived from an EMBL/GenBank/DDBJ whole genome shotgun (WGS) entry which is preliminary data.</text>
</comment>
<reference evidence="7 8" key="1">
    <citation type="journal article" date="2020" name="ISME J.">
        <title>Uncovering the hidden diversity of litter-decomposition mechanisms in mushroom-forming fungi.</title>
        <authorList>
            <person name="Floudas D."/>
            <person name="Bentzer J."/>
            <person name="Ahren D."/>
            <person name="Johansson T."/>
            <person name="Persson P."/>
            <person name="Tunlid A."/>
        </authorList>
    </citation>
    <scope>NUCLEOTIDE SEQUENCE [LARGE SCALE GENOMIC DNA]</scope>
    <source>
        <strain evidence="7 8">CBS 406.79</strain>
    </source>
</reference>
<evidence type="ECO:0000256" key="2">
    <source>
        <dbReference type="ARBA" id="ARBA00022630"/>
    </source>
</evidence>
<dbReference type="Gene3D" id="3.50.50.60">
    <property type="entry name" value="FAD/NAD(P)-binding domain"/>
    <property type="match status" value="1"/>
</dbReference>
<dbReference type="PANTHER" id="PTHR43004">
    <property type="entry name" value="TRK SYSTEM POTASSIUM UPTAKE PROTEIN"/>
    <property type="match status" value="1"/>
</dbReference>
<gene>
    <name evidence="7" type="ORF">D9757_011568</name>
    <name evidence="6" type="ORF">D9757_013010</name>
</gene>
<keyword evidence="3" id="KW-0274">FAD</keyword>
<dbReference type="InterPro" id="IPR002938">
    <property type="entry name" value="FAD-bd"/>
</dbReference>
<protein>
    <recommendedName>
        <fullName evidence="5">FAD-binding domain-containing protein</fullName>
    </recommendedName>
</protein>
<dbReference type="Proteomes" id="UP000518752">
    <property type="component" value="Unassembled WGS sequence"/>
</dbReference>
<evidence type="ECO:0000256" key="3">
    <source>
        <dbReference type="ARBA" id="ARBA00022827"/>
    </source>
</evidence>
<dbReference type="EMBL" id="JAACJN010000137">
    <property type="protein sequence ID" value="KAF5368109.1"/>
    <property type="molecule type" value="Genomic_DNA"/>
</dbReference>
<evidence type="ECO:0000259" key="5">
    <source>
        <dbReference type="Pfam" id="PF01494"/>
    </source>
</evidence>
<dbReference type="PRINTS" id="PR00420">
    <property type="entry name" value="RNGMNOXGNASE"/>
</dbReference>
<dbReference type="InterPro" id="IPR050641">
    <property type="entry name" value="RIFMO-like"/>
</dbReference>
<organism evidence="7 8">
    <name type="scientific">Collybiopsis confluens</name>
    <dbReference type="NCBI Taxonomy" id="2823264"/>
    <lineage>
        <taxon>Eukaryota</taxon>
        <taxon>Fungi</taxon>
        <taxon>Dikarya</taxon>
        <taxon>Basidiomycota</taxon>
        <taxon>Agaricomycotina</taxon>
        <taxon>Agaricomycetes</taxon>
        <taxon>Agaricomycetidae</taxon>
        <taxon>Agaricales</taxon>
        <taxon>Marasmiineae</taxon>
        <taxon>Omphalotaceae</taxon>
        <taxon>Collybiopsis</taxon>
    </lineage>
</organism>
<comment type="cofactor">
    <cofactor evidence="1">
        <name>FAD</name>
        <dbReference type="ChEBI" id="CHEBI:57692"/>
    </cofactor>
</comment>
<feature type="domain" description="FAD-binding" evidence="5">
    <location>
        <begin position="44"/>
        <end position="216"/>
    </location>
</feature>
<dbReference type="EMBL" id="JAACJN010000235">
    <property type="protein sequence ID" value="KAF5357570.1"/>
    <property type="molecule type" value="Genomic_DNA"/>
</dbReference>
<dbReference type="SUPFAM" id="SSF51905">
    <property type="entry name" value="FAD/NAD(P)-binding domain"/>
    <property type="match status" value="1"/>
</dbReference>
<accession>A0A8H5LSU6</accession>
<evidence type="ECO:0000313" key="8">
    <source>
        <dbReference type="Proteomes" id="UP000518752"/>
    </source>
</evidence>
<dbReference type="Pfam" id="PF01494">
    <property type="entry name" value="FAD_binding_3"/>
    <property type="match status" value="1"/>
</dbReference>
<dbReference type="PANTHER" id="PTHR43004:SF19">
    <property type="entry name" value="BINDING MONOOXYGENASE, PUTATIVE (JCVI)-RELATED"/>
    <property type="match status" value="1"/>
</dbReference>
<dbReference type="AlphaFoldDB" id="A0A8H5LSU6"/>
<keyword evidence="8" id="KW-1185">Reference proteome</keyword>
<keyword evidence="4" id="KW-0560">Oxidoreductase</keyword>
<dbReference type="GO" id="GO:0016709">
    <property type="term" value="F:oxidoreductase activity, acting on paired donors, with incorporation or reduction of molecular oxygen, NAD(P)H as one donor, and incorporation of one atom of oxygen"/>
    <property type="evidence" value="ECO:0007669"/>
    <property type="project" value="UniProtKB-ARBA"/>
</dbReference>
<dbReference type="OrthoDB" id="2690153at2759"/>
<proteinExistence type="predicted"/>
<dbReference type="InterPro" id="IPR036188">
    <property type="entry name" value="FAD/NAD-bd_sf"/>
</dbReference>
<keyword evidence="2" id="KW-0285">Flavoprotein</keyword>
<evidence type="ECO:0000256" key="1">
    <source>
        <dbReference type="ARBA" id="ARBA00001974"/>
    </source>
</evidence>
<dbReference type="GO" id="GO:0071949">
    <property type="term" value="F:FAD binding"/>
    <property type="evidence" value="ECO:0007669"/>
    <property type="project" value="InterPro"/>
</dbReference>
<evidence type="ECO:0000313" key="6">
    <source>
        <dbReference type="EMBL" id="KAF5357570.1"/>
    </source>
</evidence>
<evidence type="ECO:0000313" key="7">
    <source>
        <dbReference type="EMBL" id="KAF5368109.1"/>
    </source>
</evidence>